<evidence type="ECO:0000313" key="1">
    <source>
        <dbReference type="EMBL" id="KAL3817069.1"/>
    </source>
</evidence>
<dbReference type="AlphaFoldDB" id="A0ABD3RXY7"/>
<sequence length="292" mass="33873">MGEGGEGGEVEVVNGFDSICTGYNGTRMSPYWAKILAVRTAMDDTSVDDLLVFVDTDMQLINGNYTRSIFDLIEVREFLRSGKSMLVINEAGSFWGFGMEEIYKPNDVGKNVTRLYRAPIPSNFFVVINDDIGRRMMEVWWQSMAHPTKMDPSGEAYLWSWPWEQERLTAYYDAAPDLFYPVEQSWAYFNWIHHGPFCCIGFEQKYDIIRSVNETMMDHVRVNNSSSWNNVTSFEELVHGLHGRIHVDQLLLNREFRRAGENQTEFELHNLSYFWNASSPPYYSFSNGSVRY</sequence>
<reference evidence="1 2" key="1">
    <citation type="submission" date="2024-10" db="EMBL/GenBank/DDBJ databases">
        <title>Updated reference genomes for cyclostephanoid diatoms.</title>
        <authorList>
            <person name="Roberts W.R."/>
            <person name="Alverson A.J."/>
        </authorList>
    </citation>
    <scope>NUCLEOTIDE SEQUENCE [LARGE SCALE GENOMIC DNA]</scope>
    <source>
        <strain evidence="1 2">AJA228-03</strain>
    </source>
</reference>
<evidence type="ECO:0000313" key="2">
    <source>
        <dbReference type="Proteomes" id="UP001530377"/>
    </source>
</evidence>
<evidence type="ECO:0008006" key="3">
    <source>
        <dbReference type="Google" id="ProtNLM"/>
    </source>
</evidence>
<keyword evidence="2" id="KW-1185">Reference proteome</keyword>
<proteinExistence type="predicted"/>
<dbReference type="EMBL" id="JALLPB020000120">
    <property type="protein sequence ID" value="KAL3817069.1"/>
    <property type="molecule type" value="Genomic_DNA"/>
</dbReference>
<accession>A0ABD3RXY7</accession>
<organism evidence="1 2">
    <name type="scientific">Cyclostephanos tholiformis</name>
    <dbReference type="NCBI Taxonomy" id="382380"/>
    <lineage>
        <taxon>Eukaryota</taxon>
        <taxon>Sar</taxon>
        <taxon>Stramenopiles</taxon>
        <taxon>Ochrophyta</taxon>
        <taxon>Bacillariophyta</taxon>
        <taxon>Coscinodiscophyceae</taxon>
        <taxon>Thalassiosirophycidae</taxon>
        <taxon>Stephanodiscales</taxon>
        <taxon>Stephanodiscaceae</taxon>
        <taxon>Cyclostephanos</taxon>
    </lineage>
</organism>
<comment type="caution">
    <text evidence="1">The sequence shown here is derived from an EMBL/GenBank/DDBJ whole genome shotgun (WGS) entry which is preliminary data.</text>
</comment>
<name>A0ABD3RXY7_9STRA</name>
<dbReference type="Proteomes" id="UP001530377">
    <property type="component" value="Unassembled WGS sequence"/>
</dbReference>
<protein>
    <recommendedName>
        <fullName evidence="3">Nucleotide-diphospho-sugar transferase domain-containing protein</fullName>
    </recommendedName>
</protein>
<gene>
    <name evidence="1" type="ORF">ACHAXA_000119</name>
</gene>